<dbReference type="GO" id="GO:0016616">
    <property type="term" value="F:oxidoreductase activity, acting on the CH-OH group of donors, NAD or NADP as acceptor"/>
    <property type="evidence" value="ECO:0007669"/>
    <property type="project" value="InterPro"/>
</dbReference>
<dbReference type="HOGENOM" id="CLU_019796_1_0_11"/>
<keyword evidence="3" id="KW-0520">NAD</keyword>
<keyword evidence="8" id="KW-1185">Reference proteome</keyword>
<dbReference type="GO" id="GO:0051287">
    <property type="term" value="F:NAD binding"/>
    <property type="evidence" value="ECO:0007669"/>
    <property type="project" value="InterPro"/>
</dbReference>
<dbReference type="PANTHER" id="PTHR43333">
    <property type="entry name" value="2-HACID_DH_C DOMAIN-CONTAINING PROTEIN"/>
    <property type="match status" value="1"/>
</dbReference>
<sequence length="329" mass="35693">MPTPPRGSAAKKCPRASTRTPATKRRMFMKYAIEPHPWEETIEVLDAAGFERAPLDEASFLIYTGNGTDFPDPLPENIGFVQIPSAGVDHVLDAMKTTTVPWSNAAGVYDNTVAESTIALLLAQLHAHRRVNGTFDSYAEMEAHTSYLYDDKTVAIIGAGGIGKRLISMLSGFGPRLIAVNRSGNPVEGAEETYPISQVEKVWPKADYFVLIAPLTPETRHMVDAEAFKQMPEHAVVVNVGRGPLIKTEDLVAALEAGEIAGGALDVTDPEPLPEDHPLWQDKRVVITPHIANTQRSVREKIGAHTIKVAKAFAAGEELPTLVDPKAGY</sequence>
<dbReference type="Proteomes" id="UP000002077">
    <property type="component" value="Chromosome"/>
</dbReference>
<evidence type="ECO:0000313" key="8">
    <source>
        <dbReference type="Proteomes" id="UP000002077"/>
    </source>
</evidence>
<dbReference type="InterPro" id="IPR006139">
    <property type="entry name" value="D-isomer_2_OHA_DH_cat_dom"/>
</dbReference>
<dbReference type="Pfam" id="PF02826">
    <property type="entry name" value="2-Hacid_dh_C"/>
    <property type="match status" value="1"/>
</dbReference>
<proteinExistence type="inferred from homology"/>
<keyword evidence="2 4" id="KW-0560">Oxidoreductase</keyword>
<dbReference type="PANTHER" id="PTHR43333:SF1">
    <property type="entry name" value="D-ISOMER SPECIFIC 2-HYDROXYACID DEHYDROGENASE NAD-BINDING DOMAIN-CONTAINING PROTEIN"/>
    <property type="match status" value="1"/>
</dbReference>
<reference evidence="7 8" key="1">
    <citation type="journal article" date="2010" name="BMC Genomics">
        <title>Complete genome sequence and lifestyle of black-pigmented Corynebacterium aurimucosum ATCC 700975 (formerly C. nigricans CN-1) isolated from a vaginal swab of a woman with spontaneous abortion.</title>
        <authorList>
            <person name="Trost E."/>
            <person name="Gotker S."/>
            <person name="Schneider J."/>
            <person name="Schneiker-Bekel S."/>
            <person name="Szczepanowski R."/>
            <person name="Tilker A."/>
            <person name="Viehoever P."/>
            <person name="Arnold W."/>
            <person name="Bekel T."/>
            <person name="Blom J."/>
            <person name="Gartemann K.H."/>
            <person name="Linke B."/>
            <person name="Goesmann A."/>
            <person name="Puhler A."/>
            <person name="Shukla S.K."/>
            <person name="Tauch A."/>
        </authorList>
    </citation>
    <scope>NUCLEOTIDE SEQUENCE [LARGE SCALE GENOMIC DNA]</scope>
    <source>
        <strain evidence="8">ATCC 700975 / DSM 44827 / CIP 107346 / CN-1</strain>
    </source>
</reference>
<dbReference type="Pfam" id="PF00389">
    <property type="entry name" value="2-Hacid_dh"/>
    <property type="match status" value="1"/>
</dbReference>
<evidence type="ECO:0000256" key="2">
    <source>
        <dbReference type="ARBA" id="ARBA00023002"/>
    </source>
</evidence>
<evidence type="ECO:0000256" key="1">
    <source>
        <dbReference type="ARBA" id="ARBA00005854"/>
    </source>
</evidence>
<evidence type="ECO:0000256" key="3">
    <source>
        <dbReference type="ARBA" id="ARBA00023027"/>
    </source>
</evidence>
<dbReference type="AlphaFoldDB" id="C3PI00"/>
<dbReference type="STRING" id="548476.cauri_1861"/>
<organism evidence="7 8">
    <name type="scientific">Corynebacterium aurimucosum (strain ATCC 700975 / DSM 44827 / CIP 107346 / CN-1)</name>
    <name type="common">Corynebacterium nigricans</name>
    <dbReference type="NCBI Taxonomy" id="548476"/>
    <lineage>
        <taxon>Bacteria</taxon>
        <taxon>Bacillati</taxon>
        <taxon>Actinomycetota</taxon>
        <taxon>Actinomycetes</taxon>
        <taxon>Mycobacteriales</taxon>
        <taxon>Corynebacteriaceae</taxon>
        <taxon>Corynebacterium</taxon>
    </lineage>
</organism>
<accession>C3PI00</accession>
<dbReference type="Gene3D" id="3.40.50.720">
    <property type="entry name" value="NAD(P)-binding Rossmann-like Domain"/>
    <property type="match status" value="2"/>
</dbReference>
<dbReference type="eggNOG" id="COG0111">
    <property type="taxonomic scope" value="Bacteria"/>
</dbReference>
<dbReference type="KEGG" id="car:cauri_1861"/>
<gene>
    <name evidence="7" type="ordered locus">cauri_1861</name>
</gene>
<name>C3PI00_CORA7</name>
<dbReference type="InterPro" id="IPR036291">
    <property type="entry name" value="NAD(P)-bd_dom_sf"/>
</dbReference>
<protein>
    <submittedName>
        <fullName evidence="7">Putative phosphoglycerate dehydrogenase</fullName>
    </submittedName>
</protein>
<dbReference type="SUPFAM" id="SSF51735">
    <property type="entry name" value="NAD(P)-binding Rossmann-fold domains"/>
    <property type="match status" value="1"/>
</dbReference>
<feature type="domain" description="D-isomer specific 2-hydroxyacid dehydrogenase catalytic" evidence="5">
    <location>
        <begin position="76"/>
        <end position="323"/>
    </location>
</feature>
<evidence type="ECO:0000256" key="4">
    <source>
        <dbReference type="RuleBase" id="RU003719"/>
    </source>
</evidence>
<evidence type="ECO:0000259" key="5">
    <source>
        <dbReference type="Pfam" id="PF00389"/>
    </source>
</evidence>
<feature type="domain" description="D-isomer specific 2-hydroxyacid dehydrogenase NAD-binding" evidence="6">
    <location>
        <begin position="139"/>
        <end position="292"/>
    </location>
</feature>
<dbReference type="CDD" id="cd12159">
    <property type="entry name" value="2-Hacid_dh_2"/>
    <property type="match status" value="1"/>
</dbReference>
<dbReference type="SUPFAM" id="SSF52283">
    <property type="entry name" value="Formate/glycerate dehydrogenase catalytic domain-like"/>
    <property type="match status" value="1"/>
</dbReference>
<dbReference type="EMBL" id="CP001601">
    <property type="protein sequence ID" value="ACP33454.1"/>
    <property type="molecule type" value="Genomic_DNA"/>
</dbReference>
<evidence type="ECO:0000313" key="7">
    <source>
        <dbReference type="EMBL" id="ACP33454.1"/>
    </source>
</evidence>
<dbReference type="InterPro" id="IPR006140">
    <property type="entry name" value="D-isomer_DH_NAD-bd"/>
</dbReference>
<evidence type="ECO:0000259" key="6">
    <source>
        <dbReference type="Pfam" id="PF02826"/>
    </source>
</evidence>
<comment type="similarity">
    <text evidence="1 4">Belongs to the D-isomer specific 2-hydroxyacid dehydrogenase family.</text>
</comment>